<keyword evidence="4" id="KW-1133">Transmembrane helix</keyword>
<protein>
    <submittedName>
        <fullName evidence="6">Chemotaxis protein</fullName>
    </submittedName>
</protein>
<evidence type="ECO:0000256" key="3">
    <source>
        <dbReference type="SAM" id="Coils"/>
    </source>
</evidence>
<keyword evidence="1 2" id="KW-0807">Transducer</keyword>
<dbReference type="PROSITE" id="PS50111">
    <property type="entry name" value="CHEMOTAXIS_TRANSDUC_2"/>
    <property type="match status" value="1"/>
</dbReference>
<dbReference type="AlphaFoldDB" id="A0A395V700"/>
<dbReference type="PANTHER" id="PTHR32089:SF112">
    <property type="entry name" value="LYSOZYME-LIKE PROTEIN-RELATED"/>
    <property type="match status" value="1"/>
</dbReference>
<evidence type="ECO:0000313" key="7">
    <source>
        <dbReference type="Proteomes" id="UP000266172"/>
    </source>
</evidence>
<evidence type="ECO:0000259" key="5">
    <source>
        <dbReference type="PROSITE" id="PS50111"/>
    </source>
</evidence>
<evidence type="ECO:0000313" key="6">
    <source>
        <dbReference type="EMBL" id="RGS40810.1"/>
    </source>
</evidence>
<comment type="caution">
    <text evidence="6">The sequence shown here is derived from an EMBL/GenBank/DDBJ whole genome shotgun (WGS) entry which is preliminary data.</text>
</comment>
<feature type="coiled-coil region" evidence="3">
    <location>
        <begin position="422"/>
        <end position="452"/>
    </location>
</feature>
<gene>
    <name evidence="6" type="ORF">DWX93_08510</name>
</gene>
<name>A0A395V700_9FIRM</name>
<dbReference type="SMART" id="SM00283">
    <property type="entry name" value="MA"/>
    <property type="match status" value="1"/>
</dbReference>
<evidence type="ECO:0000256" key="1">
    <source>
        <dbReference type="ARBA" id="ARBA00023224"/>
    </source>
</evidence>
<keyword evidence="4" id="KW-0812">Transmembrane</keyword>
<feature type="transmembrane region" description="Helical" evidence="4">
    <location>
        <begin position="42"/>
        <end position="63"/>
    </location>
</feature>
<dbReference type="PANTHER" id="PTHR32089">
    <property type="entry name" value="METHYL-ACCEPTING CHEMOTAXIS PROTEIN MCPB"/>
    <property type="match status" value="1"/>
</dbReference>
<dbReference type="Gene3D" id="1.10.287.950">
    <property type="entry name" value="Methyl-accepting chemotaxis protein"/>
    <property type="match status" value="1"/>
</dbReference>
<organism evidence="6 7">
    <name type="scientific">Roseburia hominis</name>
    <dbReference type="NCBI Taxonomy" id="301301"/>
    <lineage>
        <taxon>Bacteria</taxon>
        <taxon>Bacillati</taxon>
        <taxon>Bacillota</taxon>
        <taxon>Clostridia</taxon>
        <taxon>Lachnospirales</taxon>
        <taxon>Lachnospiraceae</taxon>
        <taxon>Roseburia</taxon>
    </lineage>
</organism>
<dbReference type="GO" id="GO:0007165">
    <property type="term" value="P:signal transduction"/>
    <property type="evidence" value="ECO:0007669"/>
    <property type="project" value="UniProtKB-KW"/>
</dbReference>
<dbReference type="GO" id="GO:0016020">
    <property type="term" value="C:membrane"/>
    <property type="evidence" value="ECO:0007669"/>
    <property type="project" value="InterPro"/>
</dbReference>
<evidence type="ECO:0000256" key="2">
    <source>
        <dbReference type="PROSITE-ProRule" id="PRU00284"/>
    </source>
</evidence>
<feature type="transmembrane region" description="Helical" evidence="4">
    <location>
        <begin position="75"/>
        <end position="101"/>
    </location>
</feature>
<feature type="transmembrane region" description="Helical" evidence="4">
    <location>
        <begin position="12"/>
        <end position="36"/>
    </location>
</feature>
<feature type="domain" description="Methyl-accepting transducer" evidence="5">
    <location>
        <begin position="211"/>
        <end position="447"/>
    </location>
</feature>
<accession>A0A395V700</accession>
<keyword evidence="3" id="KW-0175">Coiled coil</keyword>
<dbReference type="RefSeq" id="WP_118097293.1">
    <property type="nucleotide sequence ID" value="NZ_QRVL01000005.1"/>
</dbReference>
<keyword evidence="4" id="KW-0472">Membrane</keyword>
<sequence>MDKRTLSDMARCNRTAMICHLVEASMITITFIAQLLVGSRGLLYSLLVVVLAMGPPLMELFFWSRDKESPAIKHLVAQGFAVMYTVILFTTTNNMLFLYVFPMIVVISVYNDKAYALKVNIGVVIENLLVVLLGATTGRFGFRDMSSGVIQILAVLLFCAYSYIAAATSETNSREKLQQVKDAQGETEKVLGDVSRNADVMRRGINEIHAKVEQLQSASETTKDAMGQVTIGATDTAEAVQRQLAQTETIGEKVRLVSTVASDITERMEKTLSVLEKGKADMDTLVGEVEVSVRNSANAADKLETLNQYISEMNTIVELINGVTSQTSLLALNASIEAARAGEAGKGFAVVASEISDLATQTKSATTNITQLIGNVSGSITEVVTVIREMIDGINEEKEMSGNASASFGTIEEHTYAIRDNVARLTESVSQLEAANQEIADSVQTISAVSEEVSAHANETLAAEQENMQHLLTIAGRSQELIALTQTEEQQ</sequence>
<feature type="transmembrane region" description="Helical" evidence="4">
    <location>
        <begin position="149"/>
        <end position="166"/>
    </location>
</feature>
<evidence type="ECO:0000256" key="4">
    <source>
        <dbReference type="SAM" id="Phobius"/>
    </source>
</evidence>
<dbReference type="Proteomes" id="UP000266172">
    <property type="component" value="Unassembled WGS sequence"/>
</dbReference>
<dbReference type="SUPFAM" id="SSF58104">
    <property type="entry name" value="Methyl-accepting chemotaxis protein (MCP) signaling domain"/>
    <property type="match status" value="1"/>
</dbReference>
<proteinExistence type="predicted"/>
<dbReference type="InterPro" id="IPR004089">
    <property type="entry name" value="MCPsignal_dom"/>
</dbReference>
<dbReference type="EMBL" id="QRVL01000005">
    <property type="protein sequence ID" value="RGS40810.1"/>
    <property type="molecule type" value="Genomic_DNA"/>
</dbReference>
<dbReference type="Pfam" id="PF00015">
    <property type="entry name" value="MCPsignal"/>
    <property type="match status" value="1"/>
</dbReference>
<feature type="transmembrane region" description="Helical" evidence="4">
    <location>
        <begin position="121"/>
        <end position="142"/>
    </location>
</feature>
<reference evidence="6 7" key="1">
    <citation type="submission" date="2018-08" db="EMBL/GenBank/DDBJ databases">
        <title>A genome reference for cultivated species of the human gut microbiota.</title>
        <authorList>
            <person name="Zou Y."/>
            <person name="Xue W."/>
            <person name="Luo G."/>
        </authorList>
    </citation>
    <scope>NUCLEOTIDE SEQUENCE [LARGE SCALE GENOMIC DNA]</scope>
    <source>
        <strain evidence="6 7">AF22-12AC</strain>
    </source>
</reference>